<dbReference type="AlphaFoldDB" id="A0A6A0BBJ1"/>
<name>A0A6A0BBJ1_9LACT</name>
<proteinExistence type="predicted"/>
<reference evidence="1 2" key="1">
    <citation type="submission" date="2020-02" db="EMBL/GenBank/DDBJ databases">
        <title>Draft genome sequence of Lactococcus sp. Hs30E4-3.</title>
        <authorList>
            <person name="Noda S."/>
            <person name="Yuki M."/>
            <person name="Ohkuma M."/>
        </authorList>
    </citation>
    <scope>NUCLEOTIDE SEQUENCE [LARGE SCALE GENOMIC DNA]</scope>
    <source>
        <strain evidence="1 2">Hs30E4-3</strain>
    </source>
</reference>
<organism evidence="1 2">
    <name type="scientific">Pseudolactococcus hodotermopsidis</name>
    <dbReference type="NCBI Taxonomy" id="2709157"/>
    <lineage>
        <taxon>Bacteria</taxon>
        <taxon>Bacillati</taxon>
        <taxon>Bacillota</taxon>
        <taxon>Bacilli</taxon>
        <taxon>Lactobacillales</taxon>
        <taxon>Streptococcaceae</taxon>
        <taxon>Pseudolactococcus</taxon>
    </lineage>
</organism>
<protein>
    <submittedName>
        <fullName evidence="1">Uncharacterized protein</fullName>
    </submittedName>
</protein>
<dbReference type="Proteomes" id="UP000480303">
    <property type="component" value="Unassembled WGS sequence"/>
</dbReference>
<evidence type="ECO:0000313" key="2">
    <source>
        <dbReference type="Proteomes" id="UP000480303"/>
    </source>
</evidence>
<dbReference type="EMBL" id="BLLI01000005">
    <property type="protein sequence ID" value="GFH41754.1"/>
    <property type="molecule type" value="Genomic_DNA"/>
</dbReference>
<keyword evidence="2" id="KW-1185">Reference proteome</keyword>
<comment type="caution">
    <text evidence="1">The sequence shown here is derived from an EMBL/GenBank/DDBJ whole genome shotgun (WGS) entry which is preliminary data.</text>
</comment>
<sequence>MVLNNVQLSTFDGRFNVSHVCSPYFKIDIAINTIPNKYNMKINKMQTLFCGIIGIDNLF</sequence>
<evidence type="ECO:0000313" key="1">
    <source>
        <dbReference type="EMBL" id="GFH41754.1"/>
    </source>
</evidence>
<accession>A0A6A0BBJ1</accession>
<gene>
    <name evidence="1" type="ORF">Hs30E_03050</name>
</gene>